<gene>
    <name evidence="1" type="ORF">CNQ75_08220</name>
</gene>
<dbReference type="EMBL" id="CP023345">
    <property type="protein sequence ID" value="ATW54518.1"/>
    <property type="molecule type" value="Genomic_DNA"/>
</dbReference>
<dbReference type="AlphaFoldDB" id="A0A2I5HG71"/>
<reference evidence="1 2" key="1">
    <citation type="submission" date="2017-09" db="EMBL/GenBank/DDBJ databases">
        <title>Complete genome of Salmonella enterica subsp. diarizonae isolated from stool of a patient with bacterial enteropathy.</title>
        <authorList>
            <person name="Zhou J."/>
            <person name="Chen Q."/>
            <person name="Guo L."/>
            <person name="Fan J."/>
        </authorList>
    </citation>
    <scope>NUCLEOTIDE SEQUENCE [LARGE SCALE GENOMIC DNA]</scope>
    <source>
        <strain evidence="1 2">HZS154</strain>
    </source>
</reference>
<organism evidence="1 2">
    <name type="scientific">Salmonella diarizonae</name>
    <dbReference type="NCBI Taxonomy" id="59204"/>
    <lineage>
        <taxon>Bacteria</taxon>
        <taxon>Pseudomonadati</taxon>
        <taxon>Pseudomonadota</taxon>
        <taxon>Gammaproteobacteria</taxon>
        <taxon>Enterobacterales</taxon>
        <taxon>Enterobacteriaceae</taxon>
        <taxon>Salmonella</taxon>
    </lineage>
</organism>
<proteinExistence type="predicted"/>
<name>A0A2I5HG71_SALDZ</name>
<evidence type="ECO:0000313" key="1">
    <source>
        <dbReference type="EMBL" id="ATW54518.1"/>
    </source>
</evidence>
<protein>
    <submittedName>
        <fullName evidence="1">Uncharacterized protein</fullName>
    </submittedName>
</protein>
<evidence type="ECO:0000313" key="2">
    <source>
        <dbReference type="Proteomes" id="UP000230639"/>
    </source>
</evidence>
<accession>A0A2I5HG71</accession>
<dbReference type="RefSeq" id="WP_063390501.1">
    <property type="nucleotide sequence ID" value="NZ_CP011288.1"/>
</dbReference>
<dbReference type="Proteomes" id="UP000230639">
    <property type="component" value="Chromosome"/>
</dbReference>
<sequence>MAVFFDFDRDIVIHEYHRISKYYISSSTYRQVKGTGLPANSTEIPPPKEKAPNGMVYIFNGNAWNLAQDTFSRPNIKEVNYAYTGERPLEMVIERIDFPFSYFPQYNDVVDYISSGLKTLHLSFNYVRIQKKYLYIIGLFDSAISENNPLTFPEKIFNYKVESEFFVAMIRSFFDEMVQLTYLLINEVSDNLIDSIGLLIRDKNKNKECYDIFFGDDDVYIKDGSDYLVTINDLSNSIKHSSLHYESYSSYPLSPNILSFYKKNNAFKSNDVVIHNHNVVDIFLGFKDNFHRIIKNQQTYVSRNT</sequence>